<name>A0ABQ9QH68_9PEZI</name>
<comment type="caution">
    <text evidence="1">The sequence shown here is derived from an EMBL/GenBank/DDBJ whole genome shotgun (WGS) entry which is preliminary data.</text>
</comment>
<dbReference type="Proteomes" id="UP001227543">
    <property type="component" value="Unassembled WGS sequence"/>
</dbReference>
<dbReference type="EMBL" id="MLFU01000280">
    <property type="protein sequence ID" value="KAK1470226.1"/>
    <property type="molecule type" value="Genomic_DNA"/>
</dbReference>
<dbReference type="GeneID" id="85417135"/>
<sequence length="126" mass="13747">MLQLVQHPNIVTVHEMYSDKANHHVAYGRMPRSLQEAVGNLFLNRYVKEGANFGPDGPKHWGLEVVSFLSATTAATSADELSEVGLRRCLVTSATDVSLASFPAFVAKRKVEMTAFSGHGMDSARI</sequence>
<evidence type="ECO:0000313" key="2">
    <source>
        <dbReference type="Proteomes" id="UP001227543"/>
    </source>
</evidence>
<gene>
    <name evidence="1" type="ORF">CTAM01_16905</name>
</gene>
<reference evidence="1 2" key="1">
    <citation type="submission" date="2016-10" db="EMBL/GenBank/DDBJ databases">
        <title>The genome sequence of Colletotrichum fioriniae PJ7.</title>
        <authorList>
            <person name="Baroncelli R."/>
        </authorList>
    </citation>
    <scope>NUCLEOTIDE SEQUENCE [LARGE SCALE GENOMIC DNA]</scope>
    <source>
        <strain evidence="1 2">Tom-12</strain>
    </source>
</reference>
<accession>A0ABQ9QH68</accession>
<organism evidence="1 2">
    <name type="scientific">Colletotrichum tamarilloi</name>
    <dbReference type="NCBI Taxonomy" id="1209934"/>
    <lineage>
        <taxon>Eukaryota</taxon>
        <taxon>Fungi</taxon>
        <taxon>Dikarya</taxon>
        <taxon>Ascomycota</taxon>
        <taxon>Pezizomycotina</taxon>
        <taxon>Sordariomycetes</taxon>
        <taxon>Hypocreomycetidae</taxon>
        <taxon>Glomerellales</taxon>
        <taxon>Glomerellaceae</taxon>
        <taxon>Colletotrichum</taxon>
        <taxon>Colletotrichum acutatum species complex</taxon>
    </lineage>
</organism>
<evidence type="ECO:0008006" key="3">
    <source>
        <dbReference type="Google" id="ProtNLM"/>
    </source>
</evidence>
<proteinExistence type="predicted"/>
<keyword evidence="2" id="KW-1185">Reference proteome</keyword>
<evidence type="ECO:0000313" key="1">
    <source>
        <dbReference type="EMBL" id="KAK1470226.1"/>
    </source>
</evidence>
<protein>
    <recommendedName>
        <fullName evidence="3">Protein kinase domain-containing protein</fullName>
    </recommendedName>
</protein>
<dbReference type="RefSeq" id="XP_060372530.1">
    <property type="nucleotide sequence ID" value="XM_060532897.1"/>
</dbReference>